<dbReference type="EMBL" id="KZ293655">
    <property type="protein sequence ID" value="PBK94100.1"/>
    <property type="molecule type" value="Genomic_DNA"/>
</dbReference>
<dbReference type="InterPro" id="IPR000791">
    <property type="entry name" value="Gpr1/Fun34/SatP-like"/>
</dbReference>
<dbReference type="Pfam" id="PF01184">
    <property type="entry name" value="Gpr1_Fun34_YaaH"/>
    <property type="match status" value="1"/>
</dbReference>
<keyword evidence="3 7" id="KW-0812">Transmembrane</keyword>
<evidence type="ECO:0000256" key="6">
    <source>
        <dbReference type="SAM" id="MobiDB-lite"/>
    </source>
</evidence>
<evidence type="ECO:0000256" key="4">
    <source>
        <dbReference type="ARBA" id="ARBA00022989"/>
    </source>
</evidence>
<feature type="transmembrane region" description="Helical" evidence="7">
    <location>
        <begin position="134"/>
        <end position="155"/>
    </location>
</feature>
<feature type="transmembrane region" description="Helical" evidence="7">
    <location>
        <begin position="105"/>
        <end position="122"/>
    </location>
</feature>
<feature type="transmembrane region" description="Helical" evidence="7">
    <location>
        <begin position="33"/>
        <end position="54"/>
    </location>
</feature>
<dbReference type="AlphaFoldDB" id="A0A2H3DJ47"/>
<keyword evidence="9" id="KW-1185">Reference proteome</keyword>
<accession>A0A2H3DJ47</accession>
<sequence>MSDVENGSSSSSNVTSQANPPPDNPVAPCPTRIANPCTLGLFSFASTLFILSMYNIRTGGLERRNVIVGMAVFCGGLTQLLAGIWEFPRGNTFGGTMFSSYGAFWMSYAAIYIPNFGILEAYDDYVSERDDSELSRALAVYLFSWMIVSVLFLITSVRKSISFTALFICLSLTYMFLAWSELLSDSSDNVTMSWLLARLGGIFGIVAASILYYVGLSELLASEIKAVPLPTLECFFETVSSLLSNLLPCSSQ</sequence>
<dbReference type="GO" id="GO:0005886">
    <property type="term" value="C:plasma membrane"/>
    <property type="evidence" value="ECO:0007669"/>
    <property type="project" value="TreeGrafter"/>
</dbReference>
<evidence type="ECO:0000313" key="8">
    <source>
        <dbReference type="EMBL" id="PBK94100.1"/>
    </source>
</evidence>
<keyword evidence="5 7" id="KW-0472">Membrane</keyword>
<comment type="subcellular location">
    <subcellularLocation>
        <location evidence="1">Membrane</location>
        <topology evidence="1">Multi-pass membrane protein</topology>
    </subcellularLocation>
</comment>
<reference evidence="9" key="1">
    <citation type="journal article" date="2017" name="Nat. Ecol. Evol.">
        <title>Genome expansion and lineage-specific genetic innovations in the forest pathogenic fungi Armillaria.</title>
        <authorList>
            <person name="Sipos G."/>
            <person name="Prasanna A.N."/>
            <person name="Walter M.C."/>
            <person name="O'Connor E."/>
            <person name="Balint B."/>
            <person name="Krizsan K."/>
            <person name="Kiss B."/>
            <person name="Hess J."/>
            <person name="Varga T."/>
            <person name="Slot J."/>
            <person name="Riley R."/>
            <person name="Boka B."/>
            <person name="Rigling D."/>
            <person name="Barry K."/>
            <person name="Lee J."/>
            <person name="Mihaltcheva S."/>
            <person name="LaButti K."/>
            <person name="Lipzen A."/>
            <person name="Waldron R."/>
            <person name="Moloney N.M."/>
            <person name="Sperisen C."/>
            <person name="Kredics L."/>
            <person name="Vagvoelgyi C."/>
            <person name="Patrignani A."/>
            <person name="Fitzpatrick D."/>
            <person name="Nagy I."/>
            <person name="Doyle S."/>
            <person name="Anderson J.B."/>
            <person name="Grigoriev I.V."/>
            <person name="Gueldener U."/>
            <person name="Muensterkoetter M."/>
            <person name="Nagy L.G."/>
        </authorList>
    </citation>
    <scope>NUCLEOTIDE SEQUENCE [LARGE SCALE GENOMIC DNA]</scope>
    <source>
        <strain evidence="9">Ar21-2</strain>
    </source>
</reference>
<dbReference type="NCBIfam" id="NF038013">
    <property type="entry name" value="AceTr_1"/>
    <property type="match status" value="1"/>
</dbReference>
<feature type="transmembrane region" description="Helical" evidence="7">
    <location>
        <begin position="66"/>
        <end position="85"/>
    </location>
</feature>
<feature type="transmembrane region" description="Helical" evidence="7">
    <location>
        <begin position="195"/>
        <end position="215"/>
    </location>
</feature>
<dbReference type="STRING" id="47427.A0A2H3DJ47"/>
<dbReference type="OMA" id="ELQEWEY"/>
<evidence type="ECO:0000256" key="3">
    <source>
        <dbReference type="ARBA" id="ARBA00022692"/>
    </source>
</evidence>
<dbReference type="OrthoDB" id="3648309at2759"/>
<evidence type="ECO:0000313" key="9">
    <source>
        <dbReference type="Proteomes" id="UP000217790"/>
    </source>
</evidence>
<dbReference type="Proteomes" id="UP000217790">
    <property type="component" value="Unassembled WGS sequence"/>
</dbReference>
<evidence type="ECO:0000256" key="5">
    <source>
        <dbReference type="ARBA" id="ARBA00023136"/>
    </source>
</evidence>
<evidence type="ECO:0000256" key="2">
    <source>
        <dbReference type="ARBA" id="ARBA00005587"/>
    </source>
</evidence>
<name>A0A2H3DJ47_ARMGA</name>
<evidence type="ECO:0008006" key="10">
    <source>
        <dbReference type="Google" id="ProtNLM"/>
    </source>
</evidence>
<organism evidence="8 9">
    <name type="scientific">Armillaria gallica</name>
    <name type="common">Bulbous honey fungus</name>
    <name type="synonym">Armillaria bulbosa</name>
    <dbReference type="NCBI Taxonomy" id="47427"/>
    <lineage>
        <taxon>Eukaryota</taxon>
        <taxon>Fungi</taxon>
        <taxon>Dikarya</taxon>
        <taxon>Basidiomycota</taxon>
        <taxon>Agaricomycotina</taxon>
        <taxon>Agaricomycetes</taxon>
        <taxon>Agaricomycetidae</taxon>
        <taxon>Agaricales</taxon>
        <taxon>Marasmiineae</taxon>
        <taxon>Physalacriaceae</taxon>
        <taxon>Armillaria</taxon>
    </lineage>
</organism>
<feature type="region of interest" description="Disordered" evidence="6">
    <location>
        <begin position="1"/>
        <end position="29"/>
    </location>
</feature>
<comment type="similarity">
    <text evidence="2">Belongs to the acetate uptake transporter (AceTr) (TC 2.A.96) family.</text>
</comment>
<proteinExistence type="inferred from homology"/>
<dbReference type="InterPro" id="IPR051633">
    <property type="entry name" value="AceTr"/>
</dbReference>
<feature type="compositionally biased region" description="Pro residues" evidence="6">
    <location>
        <begin position="19"/>
        <end position="28"/>
    </location>
</feature>
<evidence type="ECO:0000256" key="7">
    <source>
        <dbReference type="SAM" id="Phobius"/>
    </source>
</evidence>
<gene>
    <name evidence="8" type="ORF">ARMGADRAFT_116664</name>
</gene>
<dbReference type="PANTHER" id="PTHR31123:SF1">
    <property type="entry name" value="ACCUMULATION OF DYADS PROTEIN 2-RELATED"/>
    <property type="match status" value="1"/>
</dbReference>
<protein>
    <recommendedName>
        <fullName evidence="10">FUN34 transmembrane protein</fullName>
    </recommendedName>
</protein>
<evidence type="ECO:0000256" key="1">
    <source>
        <dbReference type="ARBA" id="ARBA00004141"/>
    </source>
</evidence>
<dbReference type="FunCoup" id="A0A2H3DJ47">
    <property type="interactions" value="72"/>
</dbReference>
<keyword evidence="4 7" id="KW-1133">Transmembrane helix</keyword>
<dbReference type="GO" id="GO:0015123">
    <property type="term" value="F:acetate transmembrane transporter activity"/>
    <property type="evidence" value="ECO:0007669"/>
    <property type="project" value="TreeGrafter"/>
</dbReference>
<dbReference type="PANTHER" id="PTHR31123">
    <property type="entry name" value="ACCUMULATION OF DYADS PROTEIN 2-RELATED"/>
    <property type="match status" value="1"/>
</dbReference>
<dbReference type="InParanoid" id="A0A2H3DJ47"/>
<feature type="transmembrane region" description="Helical" evidence="7">
    <location>
        <begin position="161"/>
        <end position="183"/>
    </location>
</feature>